<name>A0A2N5TGN8_9BASI</name>
<organism evidence="2 3">
    <name type="scientific">Puccinia coronata f. sp. avenae</name>
    <dbReference type="NCBI Taxonomy" id="200324"/>
    <lineage>
        <taxon>Eukaryota</taxon>
        <taxon>Fungi</taxon>
        <taxon>Dikarya</taxon>
        <taxon>Basidiomycota</taxon>
        <taxon>Pucciniomycotina</taxon>
        <taxon>Pucciniomycetes</taxon>
        <taxon>Pucciniales</taxon>
        <taxon>Pucciniaceae</taxon>
        <taxon>Puccinia</taxon>
    </lineage>
</organism>
<protein>
    <submittedName>
        <fullName evidence="2">Uncharacterized protein</fullName>
    </submittedName>
</protein>
<proteinExistence type="predicted"/>
<dbReference type="Proteomes" id="UP000235388">
    <property type="component" value="Unassembled WGS sequence"/>
</dbReference>
<dbReference type="AlphaFoldDB" id="A0A2N5TGN8"/>
<evidence type="ECO:0000313" key="2">
    <source>
        <dbReference type="EMBL" id="PLW24653.1"/>
    </source>
</evidence>
<feature type="compositionally biased region" description="Low complexity" evidence="1">
    <location>
        <begin position="19"/>
        <end position="28"/>
    </location>
</feature>
<gene>
    <name evidence="2" type="ORF">PCANC_26618</name>
</gene>
<reference evidence="2 3" key="1">
    <citation type="submission" date="2017-11" db="EMBL/GenBank/DDBJ databases">
        <title>De novo assembly and phasing of dikaryotic genomes from two isolates of Puccinia coronata f. sp. avenae, the causal agent of oat crown rust.</title>
        <authorList>
            <person name="Miller M.E."/>
            <person name="Zhang Y."/>
            <person name="Omidvar V."/>
            <person name="Sperschneider J."/>
            <person name="Schwessinger B."/>
            <person name="Raley C."/>
            <person name="Palmer J.M."/>
            <person name="Garnica D."/>
            <person name="Upadhyaya N."/>
            <person name="Rathjen J."/>
            <person name="Taylor J.M."/>
            <person name="Park R.F."/>
            <person name="Dodds P.N."/>
            <person name="Hirsch C.D."/>
            <person name="Kianian S.F."/>
            <person name="Figueroa M."/>
        </authorList>
    </citation>
    <scope>NUCLEOTIDE SEQUENCE [LARGE SCALE GENOMIC DNA]</scope>
    <source>
        <strain evidence="2">12NC29</strain>
    </source>
</reference>
<accession>A0A2N5TGN8</accession>
<dbReference type="EMBL" id="PGCJ01000684">
    <property type="protein sequence ID" value="PLW24653.1"/>
    <property type="molecule type" value="Genomic_DNA"/>
</dbReference>
<evidence type="ECO:0000313" key="3">
    <source>
        <dbReference type="Proteomes" id="UP000235388"/>
    </source>
</evidence>
<sequence length="61" mass="6384">MDLVQQGRRALPVLLCLASGPPTTPGSSLPRLRTTDHSQLSPSSPEAPEPPSQLPALPCLT</sequence>
<comment type="caution">
    <text evidence="2">The sequence shown here is derived from an EMBL/GenBank/DDBJ whole genome shotgun (WGS) entry which is preliminary data.</text>
</comment>
<keyword evidence="3" id="KW-1185">Reference proteome</keyword>
<evidence type="ECO:0000256" key="1">
    <source>
        <dbReference type="SAM" id="MobiDB-lite"/>
    </source>
</evidence>
<feature type="region of interest" description="Disordered" evidence="1">
    <location>
        <begin position="18"/>
        <end position="61"/>
    </location>
</feature>